<dbReference type="OrthoDB" id="9804774at2"/>
<dbReference type="RefSeq" id="WP_111470647.1">
    <property type="nucleotide sequence ID" value="NZ_QLIX01000010.1"/>
</dbReference>
<name>A0A327M757_9PROT</name>
<reference evidence="5" key="1">
    <citation type="submission" date="2018-06" db="EMBL/GenBank/DDBJ databases">
        <authorList>
            <person name="Khan S.A."/>
        </authorList>
    </citation>
    <scope>NUCLEOTIDE SEQUENCE [LARGE SCALE GENOMIC DNA]</scope>
    <source>
        <strain evidence="5">DB-1506</strain>
    </source>
</reference>
<sequence>MSGAAQGAEQGAAQGEAQGAAQGRLALVTGGASPIGAAICRRLAADGHAVLVHAHAGLARAEALAAEIRAGGGQALAFACDLTDIAATAAALDGLPARDGPLGGAVQILVHNAGTHADAPLAGMPEAQWRGVIDVSLNGFYAVLRPLLLPMIGTRWGRIIAISSISGLIGNRGQVNYAAAKAGLIGAVKSLSLEYAARGVTANAVAPGIIESPAVAAALTPERIAQLVPARRAGRPEEVADLVGFLASERAGYITGQAIAVSGGLG</sequence>
<evidence type="ECO:0000259" key="3">
    <source>
        <dbReference type="SMART" id="SM00822"/>
    </source>
</evidence>
<accession>A0A327M757</accession>
<dbReference type="AlphaFoldDB" id="A0A327M757"/>
<dbReference type="PRINTS" id="PR00081">
    <property type="entry name" value="GDHRDH"/>
</dbReference>
<evidence type="ECO:0000256" key="1">
    <source>
        <dbReference type="ARBA" id="ARBA00006484"/>
    </source>
</evidence>
<keyword evidence="2 4" id="KW-0560">Oxidoreductase</keyword>
<dbReference type="GO" id="GO:0004316">
    <property type="term" value="F:3-oxoacyl-[acyl-carrier-protein] reductase (NADPH) activity"/>
    <property type="evidence" value="ECO:0007669"/>
    <property type="project" value="UniProtKB-EC"/>
</dbReference>
<dbReference type="InterPro" id="IPR036291">
    <property type="entry name" value="NAD(P)-bd_dom_sf"/>
</dbReference>
<dbReference type="InterPro" id="IPR057326">
    <property type="entry name" value="KR_dom"/>
</dbReference>
<keyword evidence="5" id="KW-1185">Reference proteome</keyword>
<protein>
    <submittedName>
        <fullName evidence="4">3-oxoacyl-ACP reductase FabG</fullName>
        <ecNumber evidence="4">1.1.1.100</ecNumber>
    </submittedName>
</protein>
<dbReference type="Proteomes" id="UP000249065">
    <property type="component" value="Unassembled WGS sequence"/>
</dbReference>
<feature type="domain" description="Ketoreductase" evidence="3">
    <location>
        <begin position="24"/>
        <end position="208"/>
    </location>
</feature>
<gene>
    <name evidence="4" type="ORF">DOO78_14950</name>
</gene>
<dbReference type="FunFam" id="3.40.50.720:FF:000173">
    <property type="entry name" value="3-oxoacyl-[acyl-carrier protein] reductase"/>
    <property type="match status" value="1"/>
</dbReference>
<evidence type="ECO:0000313" key="4">
    <source>
        <dbReference type="EMBL" id="RAI58307.1"/>
    </source>
</evidence>
<dbReference type="InterPro" id="IPR002347">
    <property type="entry name" value="SDR_fam"/>
</dbReference>
<dbReference type="PRINTS" id="PR00080">
    <property type="entry name" value="SDRFAMILY"/>
</dbReference>
<organism evidence="4 5">
    <name type="scientific">Roseicella frigidaeris</name>
    <dbReference type="NCBI Taxonomy" id="2230885"/>
    <lineage>
        <taxon>Bacteria</taxon>
        <taxon>Pseudomonadati</taxon>
        <taxon>Pseudomonadota</taxon>
        <taxon>Alphaproteobacteria</taxon>
        <taxon>Acetobacterales</taxon>
        <taxon>Roseomonadaceae</taxon>
        <taxon>Roseicella</taxon>
    </lineage>
</organism>
<dbReference type="SUPFAM" id="SSF51735">
    <property type="entry name" value="NAD(P)-binding Rossmann-fold domains"/>
    <property type="match status" value="1"/>
</dbReference>
<dbReference type="PANTHER" id="PTHR42879">
    <property type="entry name" value="3-OXOACYL-(ACYL-CARRIER-PROTEIN) REDUCTASE"/>
    <property type="match status" value="1"/>
</dbReference>
<dbReference type="NCBIfam" id="NF004200">
    <property type="entry name" value="PRK05653.1-5"/>
    <property type="match status" value="1"/>
</dbReference>
<proteinExistence type="inferred from homology"/>
<dbReference type="SMART" id="SM00822">
    <property type="entry name" value="PKS_KR"/>
    <property type="match status" value="1"/>
</dbReference>
<dbReference type="NCBIfam" id="NF009466">
    <property type="entry name" value="PRK12826.1-2"/>
    <property type="match status" value="1"/>
</dbReference>
<dbReference type="PANTHER" id="PTHR42879:SF2">
    <property type="entry name" value="3-OXOACYL-[ACYL-CARRIER-PROTEIN] REDUCTASE FABG"/>
    <property type="match status" value="1"/>
</dbReference>
<evidence type="ECO:0000256" key="2">
    <source>
        <dbReference type="ARBA" id="ARBA00023002"/>
    </source>
</evidence>
<dbReference type="Pfam" id="PF13561">
    <property type="entry name" value="adh_short_C2"/>
    <property type="match status" value="1"/>
</dbReference>
<comment type="similarity">
    <text evidence="1">Belongs to the short-chain dehydrogenases/reductases (SDR) family.</text>
</comment>
<dbReference type="EC" id="1.1.1.100" evidence="4"/>
<evidence type="ECO:0000313" key="5">
    <source>
        <dbReference type="Proteomes" id="UP000249065"/>
    </source>
</evidence>
<dbReference type="EMBL" id="QLIX01000010">
    <property type="protein sequence ID" value="RAI58307.1"/>
    <property type="molecule type" value="Genomic_DNA"/>
</dbReference>
<dbReference type="InterPro" id="IPR050259">
    <property type="entry name" value="SDR"/>
</dbReference>
<dbReference type="Gene3D" id="3.40.50.720">
    <property type="entry name" value="NAD(P)-binding Rossmann-like Domain"/>
    <property type="match status" value="1"/>
</dbReference>
<comment type="caution">
    <text evidence="4">The sequence shown here is derived from an EMBL/GenBank/DDBJ whole genome shotgun (WGS) entry which is preliminary data.</text>
</comment>